<dbReference type="InterPro" id="IPR016181">
    <property type="entry name" value="Acyl_CoA_acyltransferase"/>
</dbReference>
<evidence type="ECO:0000256" key="2">
    <source>
        <dbReference type="ARBA" id="ARBA00023315"/>
    </source>
</evidence>
<dbReference type="Gene3D" id="3.40.630.30">
    <property type="match status" value="1"/>
</dbReference>
<dbReference type="Proteomes" id="UP000368474">
    <property type="component" value="Unassembled WGS sequence"/>
</dbReference>
<evidence type="ECO:0000313" key="4">
    <source>
        <dbReference type="EMBL" id="VVE31988.1"/>
    </source>
</evidence>
<organism evidence="4 5">
    <name type="scientific">Pandoraea morbifera</name>
    <dbReference type="NCBI Taxonomy" id="2508300"/>
    <lineage>
        <taxon>Bacteria</taxon>
        <taxon>Pseudomonadati</taxon>
        <taxon>Pseudomonadota</taxon>
        <taxon>Betaproteobacteria</taxon>
        <taxon>Burkholderiales</taxon>
        <taxon>Burkholderiaceae</taxon>
        <taxon>Pandoraea</taxon>
    </lineage>
</organism>
<evidence type="ECO:0000313" key="5">
    <source>
        <dbReference type="Proteomes" id="UP000368474"/>
    </source>
</evidence>
<dbReference type="PANTHER" id="PTHR43877">
    <property type="entry name" value="AMINOALKYLPHOSPHONATE N-ACETYLTRANSFERASE-RELATED-RELATED"/>
    <property type="match status" value="1"/>
</dbReference>
<keyword evidence="1 4" id="KW-0808">Transferase</keyword>
<dbReference type="InterPro" id="IPR050832">
    <property type="entry name" value="Bact_Acetyltransf"/>
</dbReference>
<feature type="domain" description="N-acetyltransferase" evidence="3">
    <location>
        <begin position="4"/>
        <end position="154"/>
    </location>
</feature>
<evidence type="ECO:0000256" key="1">
    <source>
        <dbReference type="ARBA" id="ARBA00022679"/>
    </source>
</evidence>
<dbReference type="GO" id="GO:0035447">
    <property type="term" value="F:mycothiol synthase activity"/>
    <property type="evidence" value="ECO:0007669"/>
    <property type="project" value="UniProtKB-EC"/>
</dbReference>
<dbReference type="InterPro" id="IPR000182">
    <property type="entry name" value="GNAT_dom"/>
</dbReference>
<keyword evidence="5" id="KW-1185">Reference proteome</keyword>
<accession>A0A5E4X6Y3</accession>
<dbReference type="RefSeq" id="WP_150567935.1">
    <property type="nucleotide sequence ID" value="NZ_CABPSD010000011.1"/>
</dbReference>
<name>A0A5E4X6Y3_9BURK</name>
<protein>
    <submittedName>
        <fullName evidence="4">Mycothiol acetyltransferase</fullName>
        <ecNumber evidence="4">2.3.1.189</ecNumber>
    </submittedName>
</protein>
<dbReference type="SUPFAM" id="SSF55729">
    <property type="entry name" value="Acyl-CoA N-acyltransferases (Nat)"/>
    <property type="match status" value="1"/>
</dbReference>
<dbReference type="PROSITE" id="PS51186">
    <property type="entry name" value="GNAT"/>
    <property type="match status" value="1"/>
</dbReference>
<keyword evidence="2 4" id="KW-0012">Acyltransferase</keyword>
<dbReference type="EMBL" id="CABPSD010000011">
    <property type="protein sequence ID" value="VVE31988.1"/>
    <property type="molecule type" value="Genomic_DNA"/>
</dbReference>
<dbReference type="Pfam" id="PF00583">
    <property type="entry name" value="Acetyltransf_1"/>
    <property type="match status" value="1"/>
</dbReference>
<proteinExistence type="predicted"/>
<dbReference type="AlphaFoldDB" id="A0A5E4X6Y3"/>
<reference evidence="4 5" key="1">
    <citation type="submission" date="2019-08" db="EMBL/GenBank/DDBJ databases">
        <authorList>
            <person name="Peeters C."/>
        </authorList>
    </citation>
    <scope>NUCLEOTIDE SEQUENCE [LARGE SCALE GENOMIC DNA]</scope>
    <source>
        <strain evidence="4 5">LMG 31116</strain>
    </source>
</reference>
<sequence length="165" mass="17993">MPEPSVRTDSQTGSSGGSVTDEIRELLFDENVRRGGKFIPGDFDAYVEKIHRHAEFFRHYRNGKCDAFIAFYCNDPDAKRAFITLVLTAPSARGSKVGAGLVAAAVATAQARGFSSVELEVDVENAPAVALYKKSGFDVLRETAGRYVMKRSLDSSANDDGPLRR</sequence>
<evidence type="ECO:0000259" key="3">
    <source>
        <dbReference type="PROSITE" id="PS51186"/>
    </source>
</evidence>
<dbReference type="EC" id="2.3.1.189" evidence="4"/>
<gene>
    <name evidence="4" type="primary">mshD</name>
    <name evidence="4" type="ORF">PMO31116_03662</name>
</gene>